<keyword evidence="4" id="KW-0808">Transferase</keyword>
<comment type="catalytic activity">
    <reaction evidence="8">
        <text>L-lysyl(4)-[histone H3] + 3 S-adenosyl-L-methionine = N(6),N(6),N(6)-trimethyl-L-lysyl(4)-[histone H3] + 3 S-adenosyl-L-homocysteine + 3 H(+)</text>
        <dbReference type="Rhea" id="RHEA:60260"/>
        <dbReference type="Rhea" id="RHEA-COMP:15537"/>
        <dbReference type="Rhea" id="RHEA-COMP:15547"/>
        <dbReference type="ChEBI" id="CHEBI:15378"/>
        <dbReference type="ChEBI" id="CHEBI:29969"/>
        <dbReference type="ChEBI" id="CHEBI:57856"/>
        <dbReference type="ChEBI" id="CHEBI:59789"/>
        <dbReference type="ChEBI" id="CHEBI:61961"/>
        <dbReference type="EC" id="2.1.1.354"/>
    </reaction>
</comment>
<dbReference type="InterPro" id="IPR001214">
    <property type="entry name" value="SET_dom"/>
</dbReference>
<dbReference type="Gene3D" id="2.170.270.10">
    <property type="entry name" value="SET domain"/>
    <property type="match status" value="1"/>
</dbReference>
<comment type="caution">
    <text evidence="11">The sequence shown here is derived from an EMBL/GenBank/DDBJ whole genome shotgun (WGS) entry which is preliminary data.</text>
</comment>
<keyword evidence="7" id="KW-0539">Nucleus</keyword>
<dbReference type="EC" id="2.1.1.354" evidence="2"/>
<dbReference type="InterPro" id="IPR035445">
    <property type="entry name" value="GYF-like_dom_sf"/>
</dbReference>
<evidence type="ECO:0000256" key="8">
    <source>
        <dbReference type="ARBA" id="ARBA00047571"/>
    </source>
</evidence>
<keyword evidence="3" id="KW-0489">Methyltransferase</keyword>
<dbReference type="InterPro" id="IPR046341">
    <property type="entry name" value="SET_dom_sf"/>
</dbReference>
<reference evidence="11 12" key="1">
    <citation type="submission" date="2024-01" db="EMBL/GenBank/DDBJ databases">
        <title>Genome assemblies of Stephania.</title>
        <authorList>
            <person name="Yang L."/>
        </authorList>
    </citation>
    <scope>NUCLEOTIDE SEQUENCE [LARGE SCALE GENOMIC DNA]</scope>
    <source>
        <strain evidence="11">JXDWG</strain>
        <tissue evidence="11">Leaf</tissue>
    </source>
</reference>
<dbReference type="EMBL" id="JBBNAG010000008">
    <property type="protein sequence ID" value="KAK9112282.1"/>
    <property type="molecule type" value="Genomic_DNA"/>
</dbReference>
<dbReference type="GO" id="GO:0048188">
    <property type="term" value="C:Set1C/COMPASS complex"/>
    <property type="evidence" value="ECO:0007669"/>
    <property type="project" value="TreeGrafter"/>
</dbReference>
<dbReference type="PANTHER" id="PTHR45814:SF2">
    <property type="entry name" value="HISTONE-LYSINE N-METHYLTRANSFERASE SETD1"/>
    <property type="match status" value="1"/>
</dbReference>
<accession>A0AAP0NLR3</accession>
<dbReference type="InterPro" id="IPR044570">
    <property type="entry name" value="Set1-like"/>
</dbReference>
<evidence type="ECO:0000256" key="3">
    <source>
        <dbReference type="ARBA" id="ARBA00022603"/>
    </source>
</evidence>
<keyword evidence="5" id="KW-0949">S-adenosyl-L-methionine</keyword>
<dbReference type="GO" id="GO:0140999">
    <property type="term" value="F:histone H3K4 trimethyltransferase activity"/>
    <property type="evidence" value="ECO:0007669"/>
    <property type="project" value="UniProtKB-EC"/>
</dbReference>
<keyword evidence="6" id="KW-0156">Chromatin regulator</keyword>
<organism evidence="11 12">
    <name type="scientific">Stephania cephalantha</name>
    <dbReference type="NCBI Taxonomy" id="152367"/>
    <lineage>
        <taxon>Eukaryota</taxon>
        <taxon>Viridiplantae</taxon>
        <taxon>Streptophyta</taxon>
        <taxon>Embryophyta</taxon>
        <taxon>Tracheophyta</taxon>
        <taxon>Spermatophyta</taxon>
        <taxon>Magnoliopsida</taxon>
        <taxon>Ranunculales</taxon>
        <taxon>Menispermaceae</taxon>
        <taxon>Menispermoideae</taxon>
        <taxon>Cissampelideae</taxon>
        <taxon>Stephania</taxon>
    </lineage>
</organism>
<feature type="region of interest" description="Disordered" evidence="9">
    <location>
        <begin position="779"/>
        <end position="799"/>
    </location>
</feature>
<evidence type="ECO:0000256" key="9">
    <source>
        <dbReference type="SAM" id="MobiDB-lite"/>
    </source>
</evidence>
<evidence type="ECO:0000313" key="11">
    <source>
        <dbReference type="EMBL" id="KAK9112282.1"/>
    </source>
</evidence>
<dbReference type="Gene3D" id="3.30.1490.40">
    <property type="match status" value="1"/>
</dbReference>
<evidence type="ECO:0000256" key="2">
    <source>
        <dbReference type="ARBA" id="ARBA00012182"/>
    </source>
</evidence>
<dbReference type="AlphaFoldDB" id="A0AAP0NLR3"/>
<dbReference type="Pfam" id="PF00856">
    <property type="entry name" value="SET"/>
    <property type="match status" value="1"/>
</dbReference>
<evidence type="ECO:0000256" key="6">
    <source>
        <dbReference type="ARBA" id="ARBA00022853"/>
    </source>
</evidence>
<evidence type="ECO:0000313" key="12">
    <source>
        <dbReference type="Proteomes" id="UP001419268"/>
    </source>
</evidence>
<name>A0AAP0NLR3_9MAGN</name>
<evidence type="ECO:0000256" key="4">
    <source>
        <dbReference type="ARBA" id="ARBA00022679"/>
    </source>
</evidence>
<evidence type="ECO:0000256" key="5">
    <source>
        <dbReference type="ARBA" id="ARBA00022691"/>
    </source>
</evidence>
<evidence type="ECO:0000256" key="7">
    <source>
        <dbReference type="ARBA" id="ARBA00023242"/>
    </source>
</evidence>
<gene>
    <name evidence="11" type="ORF">Scep_019801</name>
</gene>
<comment type="subcellular location">
    <subcellularLocation>
        <location evidence="1">Nucleus</location>
    </subcellularLocation>
</comment>
<dbReference type="GO" id="GO:0032259">
    <property type="term" value="P:methylation"/>
    <property type="evidence" value="ECO:0007669"/>
    <property type="project" value="UniProtKB-KW"/>
</dbReference>
<dbReference type="SMART" id="SM00317">
    <property type="entry name" value="SET"/>
    <property type="match status" value="1"/>
</dbReference>
<feature type="domain" description="SET" evidence="10">
    <location>
        <begin position="1114"/>
        <end position="1226"/>
    </location>
</feature>
<dbReference type="PANTHER" id="PTHR45814">
    <property type="entry name" value="HISTONE-LYSINE N-METHYLTRANSFERASE SETD1"/>
    <property type="match status" value="1"/>
</dbReference>
<dbReference type="PROSITE" id="PS50280">
    <property type="entry name" value="SET"/>
    <property type="match status" value="1"/>
</dbReference>
<proteinExistence type="predicted"/>
<dbReference type="SUPFAM" id="SSF82199">
    <property type="entry name" value="SET domain"/>
    <property type="match status" value="1"/>
</dbReference>
<evidence type="ECO:0000259" key="10">
    <source>
        <dbReference type="PROSITE" id="PS50280"/>
    </source>
</evidence>
<keyword evidence="12" id="KW-1185">Reference proteome</keyword>
<dbReference type="Proteomes" id="UP001419268">
    <property type="component" value="Unassembled WGS sequence"/>
</dbReference>
<evidence type="ECO:0000256" key="1">
    <source>
        <dbReference type="ARBA" id="ARBA00004123"/>
    </source>
</evidence>
<protein>
    <recommendedName>
        <fullName evidence="2">[histone H3]-lysine(4) N-trimethyltransferase</fullName>
        <ecNumber evidence="2">2.1.1.354</ecNumber>
    </recommendedName>
</protein>
<sequence>MVASTEDDYCDRESQLCRCDHGFVSRKRLKRSIPEQSGCAFTLCIGEVAADLSLRSDSEQLRSYSSCDANESLGSHVAMEGNCNSMTNSAGGVAQSCGGGSSQSDSNGFAGYAQPTVVIVSGWMYVNQSNQMCGPYLQEQLCEGLSTGYLPEELPVYPVLNGTISNPVPLKYFKLYPDHVVTGFVYFNASVPSYSDTNVPNVLIPGTGAMTSYNQVASVGYPSQSIAYSESQPVSYMCNPTHGIGQQALSSNMENSISLDPCMIYHMDNKFQPLTLIDMMNAWKISRPDIASQTGIKSDETLTSLSFINEISEEVSSQLHSGIMRAARKVLLDEIMSSVIPDLVAMKKAERLKRAEAAKQAPKNYPLADKAEVAVVRVKNSVISEDAMAVLPPLYDQTRHTETQRYKRPKNVKQAVKMSILADSVATISEMKSDAASGSTFPGSPPRSYRSCCQLVENPSKLPVSGKSVGSLENFSWALATAGKVFFDSCMQVMWNAVFYDPIFECSCAWRKRKRWTDHCLPSSEGGPELEKKSLCVTTQSHDNIKYIQEKVEDALHLSAQADMFKHLRGFVEEELMKLAALSMGDGKTEDAVSVNDNTPISLLDERDSLAVSPVLEVQEINLSSSLENVALDYSHCKCSSYVENVLHDNAPSKAEKVKSSVEPVISQLAISGPANFSCAFERLGLPSAEEIEGEDVDEPPPPGLEDNLEPVSVITNKKFMPTKLVGSFPKVSEYISLAICRQKLHNDVLKEWKSSLLDGALCKPLLSWLALRKHSVPNETKEGESRAGQGQAADSRSVLEKLRERSKNCNSSGTSLVIGKYTYSRKKKLGKRKLGSLSQCMATKDTQVPSQAMLASQEIRIASKTVESEIGPKFLNDGPNKCITVSSVDIASSKVVIRKKSTDYCSKFNANDARVVPGNDVAEGRTEHNLEGFSAAVKHSDGAEKDVVRGVCDLKIQKEFAKLCSKKNKKSNMASHPKKKLSVKDQKLEILKIKKSAANKSKAAQQALVKVRSSKFRTPDSCPRSVGCARISINGWEWRRWSINASPADRSRVRGTRPQFGPTRDLGSEVVMPLCANGKVLSARTNRVKFRSLLAAAEGADLLKITQLKARKKRLRFQRSKIHDWGLVALEPIEAEDFVIEYVGELIRSRISDIRERQYEKMGIGSSYLFRLDDGHVVDATKRGGLARFINHSCEVSGINELRSMQSFYFREALACMSSYSTTLP</sequence>